<gene>
    <name evidence="2" type="ORF">CKAH01_01113</name>
</gene>
<organism evidence="2 3">
    <name type="scientific">Colletotrichum kahawae</name>
    <name type="common">Coffee berry disease fungus</name>
    <dbReference type="NCBI Taxonomy" id="34407"/>
    <lineage>
        <taxon>Eukaryota</taxon>
        <taxon>Fungi</taxon>
        <taxon>Dikarya</taxon>
        <taxon>Ascomycota</taxon>
        <taxon>Pezizomycotina</taxon>
        <taxon>Sordariomycetes</taxon>
        <taxon>Hypocreomycetidae</taxon>
        <taxon>Glomerellales</taxon>
        <taxon>Glomerellaceae</taxon>
        <taxon>Colletotrichum</taxon>
        <taxon>Colletotrichum gloeosporioides species complex</taxon>
    </lineage>
</organism>
<keyword evidence="3" id="KW-1185">Reference proteome</keyword>
<protein>
    <submittedName>
        <fullName evidence="2">Uncharacterized protein</fullName>
    </submittedName>
</protein>
<feature type="region of interest" description="Disordered" evidence="1">
    <location>
        <begin position="59"/>
        <end position="86"/>
    </location>
</feature>
<accession>A0AAD9Y9X3</accession>
<name>A0AAD9Y9X3_COLKA</name>
<dbReference type="AlphaFoldDB" id="A0AAD9Y9X3"/>
<dbReference type="Proteomes" id="UP001281614">
    <property type="component" value="Unassembled WGS sequence"/>
</dbReference>
<evidence type="ECO:0000256" key="1">
    <source>
        <dbReference type="SAM" id="MobiDB-lite"/>
    </source>
</evidence>
<dbReference type="EMBL" id="VYYT01000222">
    <property type="protein sequence ID" value="KAK2755221.1"/>
    <property type="molecule type" value="Genomic_DNA"/>
</dbReference>
<evidence type="ECO:0000313" key="2">
    <source>
        <dbReference type="EMBL" id="KAK2755221.1"/>
    </source>
</evidence>
<feature type="compositionally biased region" description="Low complexity" evidence="1">
    <location>
        <begin position="72"/>
        <end position="84"/>
    </location>
</feature>
<proteinExistence type="predicted"/>
<feature type="region of interest" description="Disordered" evidence="1">
    <location>
        <begin position="1"/>
        <end position="26"/>
    </location>
</feature>
<reference evidence="2" key="1">
    <citation type="submission" date="2023-02" db="EMBL/GenBank/DDBJ databases">
        <title>Colletotrichum kahawae CIFC_Que2 genome sequencing and assembly.</title>
        <authorList>
            <person name="Baroncelli R."/>
        </authorList>
    </citation>
    <scope>NUCLEOTIDE SEQUENCE</scope>
    <source>
        <strain evidence="2">CIFC_Que2</strain>
    </source>
</reference>
<evidence type="ECO:0000313" key="3">
    <source>
        <dbReference type="Proteomes" id="UP001281614"/>
    </source>
</evidence>
<sequence length="99" mass="10563">MEREVLHTSIFRRPTQSDLPSPPPSAAKCRYGTVAAPLMAPTSPGKKNRPIGMDEIEQTKTTLSKGRRGTALQRQRGGQSLRGGQAVGGCSFQAVQLSA</sequence>
<comment type="caution">
    <text evidence="2">The sequence shown here is derived from an EMBL/GenBank/DDBJ whole genome shotgun (WGS) entry which is preliminary data.</text>
</comment>